<dbReference type="Pfam" id="PF00155">
    <property type="entry name" value="Aminotran_1_2"/>
    <property type="match status" value="1"/>
</dbReference>
<organism evidence="5 6">
    <name type="scientific">Basidiobolus ranarum</name>
    <dbReference type="NCBI Taxonomy" id="34480"/>
    <lineage>
        <taxon>Eukaryota</taxon>
        <taxon>Fungi</taxon>
        <taxon>Fungi incertae sedis</taxon>
        <taxon>Zoopagomycota</taxon>
        <taxon>Entomophthoromycotina</taxon>
        <taxon>Basidiobolomycetes</taxon>
        <taxon>Basidiobolales</taxon>
        <taxon>Basidiobolaceae</taxon>
        <taxon>Basidiobolus</taxon>
    </lineage>
</organism>
<evidence type="ECO:0000313" key="5">
    <source>
        <dbReference type="EMBL" id="KAK9764890.1"/>
    </source>
</evidence>
<dbReference type="PANTHER" id="PTHR13693">
    <property type="entry name" value="CLASS II AMINOTRANSFERASE/8-AMINO-7-OXONONANOATE SYNTHASE"/>
    <property type="match status" value="1"/>
</dbReference>
<evidence type="ECO:0000256" key="3">
    <source>
        <dbReference type="SAM" id="Phobius"/>
    </source>
</evidence>
<keyword evidence="6" id="KW-1185">Reference proteome</keyword>
<dbReference type="PANTHER" id="PTHR13693:SF3">
    <property type="entry name" value="LD36009P"/>
    <property type="match status" value="1"/>
</dbReference>
<dbReference type="EMBL" id="JASJQH010000349">
    <property type="protein sequence ID" value="KAK9764890.1"/>
    <property type="molecule type" value="Genomic_DNA"/>
</dbReference>
<evidence type="ECO:0000259" key="4">
    <source>
        <dbReference type="Pfam" id="PF00155"/>
    </source>
</evidence>
<sequence length="563" mass="62527">MGKGKRALQSLFSTTSLLERYDPSKDIDQEAILTPPLSSAAHSLSPLLKETDNDSPLVRDHLVSARNPPKTVKSRPEELEDVPLSMLITTYFGYIVLILFGHISDFFGKLLRSSEYVPFSFIDGYAPMLSNFESFYRRRLYRRISDCFNRPVTGIPGRFITLLDRGSIDFNRTFRYTGRTTTLLNLGSYNYLGFSQNEGPCADSVKQSLLSYGLSTNGSRFEGGSHELHTNAEELIARFVGREAAMIVATEFAANSTTLPALVSKNCLVISDEYNHPSLIDGARISGAASRVFKHNSVDSLEQVLRQAISQGQPRTHRPWKKILVVVEGLYANEGTILRLPEILELKRRYRFYLYIDEAHSIGSLGPCGRGICDYWGISPSEVDIMMGSFSKSFSAAGGYVAGSRAIIDHLRLQCYSSIYGESLPIPVLQQIISSVKIILGEEGTNDGIRRIETLAFNARYFSSRLREMGFIIYGDIDSPIIPLVLFNPANIPSFSRECLSRGIAVNVVAYPNVPLVSGRAKFCISAAHTKEDLDWALDHISEIGDLLGLKLCKCPTPTPTRD</sequence>
<feature type="domain" description="Aminotransferase class I/classII large" evidence="4">
    <location>
        <begin position="182"/>
        <end position="541"/>
    </location>
</feature>
<reference evidence="5 6" key="1">
    <citation type="submission" date="2023-04" db="EMBL/GenBank/DDBJ databases">
        <title>Genome of Basidiobolus ranarum AG-B5.</title>
        <authorList>
            <person name="Stajich J.E."/>
            <person name="Carter-House D."/>
            <person name="Gryganskyi A."/>
        </authorList>
    </citation>
    <scope>NUCLEOTIDE SEQUENCE [LARGE SCALE GENOMIC DNA]</scope>
    <source>
        <strain evidence="5 6">AG-B5</strain>
    </source>
</reference>
<comment type="cofactor">
    <cofactor evidence="1">
        <name>pyridoxal 5'-phosphate</name>
        <dbReference type="ChEBI" id="CHEBI:597326"/>
    </cofactor>
</comment>
<name>A0ABR2WTU4_9FUNG</name>
<comment type="caution">
    <text evidence="5">The sequence shown here is derived from an EMBL/GenBank/DDBJ whole genome shotgun (WGS) entry which is preliminary data.</text>
</comment>
<evidence type="ECO:0000313" key="6">
    <source>
        <dbReference type="Proteomes" id="UP001479436"/>
    </source>
</evidence>
<dbReference type="InterPro" id="IPR004839">
    <property type="entry name" value="Aminotransferase_I/II_large"/>
</dbReference>
<dbReference type="InterPro" id="IPR015421">
    <property type="entry name" value="PyrdxlP-dep_Trfase_major"/>
</dbReference>
<dbReference type="Gene3D" id="3.90.1150.10">
    <property type="entry name" value="Aspartate Aminotransferase, domain 1"/>
    <property type="match status" value="1"/>
</dbReference>
<keyword evidence="2 5" id="KW-0808">Transferase</keyword>
<dbReference type="InterPro" id="IPR050087">
    <property type="entry name" value="AON_synthase_class-II"/>
</dbReference>
<feature type="transmembrane region" description="Helical" evidence="3">
    <location>
        <begin position="82"/>
        <end position="104"/>
    </location>
</feature>
<keyword evidence="3" id="KW-0812">Transmembrane</keyword>
<keyword evidence="3" id="KW-1133">Transmembrane helix</keyword>
<dbReference type="InterPro" id="IPR015422">
    <property type="entry name" value="PyrdxlP-dep_Trfase_small"/>
</dbReference>
<dbReference type="CDD" id="cd06454">
    <property type="entry name" value="KBL_like"/>
    <property type="match status" value="1"/>
</dbReference>
<dbReference type="Proteomes" id="UP001479436">
    <property type="component" value="Unassembled WGS sequence"/>
</dbReference>
<keyword evidence="5" id="KW-0012">Acyltransferase</keyword>
<dbReference type="EC" id="2.3.1.50" evidence="5"/>
<keyword evidence="3" id="KW-0472">Membrane</keyword>
<accession>A0ABR2WTU4</accession>
<dbReference type="SUPFAM" id="SSF53383">
    <property type="entry name" value="PLP-dependent transferases"/>
    <property type="match status" value="1"/>
</dbReference>
<proteinExistence type="predicted"/>
<evidence type="ECO:0000256" key="1">
    <source>
        <dbReference type="ARBA" id="ARBA00001933"/>
    </source>
</evidence>
<dbReference type="InterPro" id="IPR015424">
    <property type="entry name" value="PyrdxlP-dep_Trfase"/>
</dbReference>
<gene>
    <name evidence="5" type="primary">LCB2_2</name>
    <name evidence="5" type="ORF">K7432_007227</name>
</gene>
<evidence type="ECO:0000256" key="2">
    <source>
        <dbReference type="ARBA" id="ARBA00022679"/>
    </source>
</evidence>
<protein>
    <submittedName>
        <fullName evidence="5">Serine palmitoyltransferase component</fullName>
        <ecNumber evidence="5">2.3.1.50</ecNumber>
    </submittedName>
</protein>
<dbReference type="Gene3D" id="3.40.640.10">
    <property type="entry name" value="Type I PLP-dependent aspartate aminotransferase-like (Major domain)"/>
    <property type="match status" value="1"/>
</dbReference>
<dbReference type="GO" id="GO:0004758">
    <property type="term" value="F:serine C-palmitoyltransferase activity"/>
    <property type="evidence" value="ECO:0007669"/>
    <property type="project" value="UniProtKB-EC"/>
</dbReference>